<dbReference type="Gene3D" id="2.80.10.50">
    <property type="match status" value="1"/>
</dbReference>
<feature type="signal peptide" evidence="2">
    <location>
        <begin position="1"/>
        <end position="15"/>
    </location>
</feature>
<keyword evidence="5" id="KW-1185">Reference proteome</keyword>
<dbReference type="SUPFAM" id="SSF50370">
    <property type="entry name" value="Ricin B-like lectins"/>
    <property type="match status" value="1"/>
</dbReference>
<evidence type="ECO:0000256" key="2">
    <source>
        <dbReference type="SAM" id="SignalP"/>
    </source>
</evidence>
<feature type="compositionally biased region" description="Polar residues" evidence="1">
    <location>
        <begin position="68"/>
        <end position="87"/>
    </location>
</feature>
<reference evidence="4" key="1">
    <citation type="journal article" date="2023" name="BMC Genomics">
        <title>Chromosome-level genome assemblies of Cutaneotrichosporon spp. (Trichosporonales, Basidiomycota) reveal imbalanced evolution between nucleotide sequences and chromosome synteny.</title>
        <authorList>
            <person name="Kobayashi Y."/>
            <person name="Kayamori A."/>
            <person name="Aoki K."/>
            <person name="Shiwa Y."/>
            <person name="Matsutani M."/>
            <person name="Fujita N."/>
            <person name="Sugita T."/>
            <person name="Iwasaki W."/>
            <person name="Tanaka N."/>
            <person name="Takashima M."/>
        </authorList>
    </citation>
    <scope>NUCLEOTIDE SEQUENCE</scope>
    <source>
        <strain evidence="4">HIS016</strain>
    </source>
</reference>
<feature type="domain" description="Ricin B lectin" evidence="3">
    <location>
        <begin position="105"/>
        <end position="199"/>
    </location>
</feature>
<dbReference type="Proteomes" id="UP001222932">
    <property type="component" value="Unassembled WGS sequence"/>
</dbReference>
<proteinExistence type="predicted"/>
<dbReference type="InterPro" id="IPR000772">
    <property type="entry name" value="Ricin_B_lectin"/>
</dbReference>
<protein>
    <recommendedName>
        <fullName evidence="3">Ricin B lectin domain-containing protein</fullName>
    </recommendedName>
</protein>
<keyword evidence="2" id="KW-0732">Signal</keyword>
<evidence type="ECO:0000256" key="1">
    <source>
        <dbReference type="SAM" id="MobiDB-lite"/>
    </source>
</evidence>
<dbReference type="AlphaFoldDB" id="A0AAD3U038"/>
<dbReference type="EMBL" id="BTCM01000009">
    <property type="protein sequence ID" value="GMK59987.1"/>
    <property type="molecule type" value="Genomic_DNA"/>
</dbReference>
<gene>
    <name evidence="4" type="ORF">CspeluHIS016_0902040</name>
</gene>
<evidence type="ECO:0000313" key="4">
    <source>
        <dbReference type="EMBL" id="GMK59987.1"/>
    </source>
</evidence>
<dbReference type="Pfam" id="PF00652">
    <property type="entry name" value="Ricin_B_lectin"/>
    <property type="match status" value="1"/>
</dbReference>
<accession>A0AAD3U038</accession>
<feature type="chain" id="PRO_5042091644" description="Ricin B lectin domain-containing protein" evidence="2">
    <location>
        <begin position="16"/>
        <end position="230"/>
    </location>
</feature>
<reference evidence="4" key="2">
    <citation type="submission" date="2023-06" db="EMBL/GenBank/DDBJ databases">
        <authorList>
            <person name="Kobayashi Y."/>
            <person name="Kayamori A."/>
            <person name="Aoki K."/>
            <person name="Shiwa Y."/>
            <person name="Fujita N."/>
            <person name="Sugita T."/>
            <person name="Iwasaki W."/>
            <person name="Tanaka N."/>
            <person name="Takashima M."/>
        </authorList>
    </citation>
    <scope>NUCLEOTIDE SEQUENCE</scope>
    <source>
        <strain evidence="4">HIS016</strain>
    </source>
</reference>
<dbReference type="InterPro" id="IPR035992">
    <property type="entry name" value="Ricin_B-like_lectins"/>
</dbReference>
<comment type="caution">
    <text evidence="4">The sequence shown here is derived from an EMBL/GenBank/DDBJ whole genome shotgun (WGS) entry which is preliminary data.</text>
</comment>
<name>A0AAD3U038_9TREE</name>
<evidence type="ECO:0000259" key="3">
    <source>
        <dbReference type="Pfam" id="PF00652"/>
    </source>
</evidence>
<dbReference type="PROSITE" id="PS50231">
    <property type="entry name" value="RICIN_B_LECTIN"/>
    <property type="match status" value="1"/>
</dbReference>
<sequence>MLILALAYLAIGVSAAAIPWSNATLGTRWTAAQLANSTLVKEEMLVRLHWRKPTPFCEHDEDTASVAKPTTFSGTSSTKSITPNPSGTNAPPRLCIGAFNDGMPALVPCHSLAATIAFGTHHHIALGSGCLTTPASPGNGDMPTVEDCDAGSEAQIWSWSRVEGGWSVSHGDFCLDATGGVYEVGTPLQLWECEDQETNKNQVFGFQRILLIDYGSMPFDLDGITVSLNK</sequence>
<feature type="region of interest" description="Disordered" evidence="1">
    <location>
        <begin position="60"/>
        <end position="87"/>
    </location>
</feature>
<evidence type="ECO:0000313" key="5">
    <source>
        <dbReference type="Proteomes" id="UP001222932"/>
    </source>
</evidence>
<dbReference type="CDD" id="cd00161">
    <property type="entry name" value="beta-trefoil_Ricin-like"/>
    <property type="match status" value="1"/>
</dbReference>
<organism evidence="4 5">
    <name type="scientific">Cutaneotrichosporon spelunceum</name>
    <dbReference type="NCBI Taxonomy" id="1672016"/>
    <lineage>
        <taxon>Eukaryota</taxon>
        <taxon>Fungi</taxon>
        <taxon>Dikarya</taxon>
        <taxon>Basidiomycota</taxon>
        <taxon>Agaricomycotina</taxon>
        <taxon>Tremellomycetes</taxon>
        <taxon>Trichosporonales</taxon>
        <taxon>Trichosporonaceae</taxon>
        <taxon>Cutaneotrichosporon</taxon>
    </lineage>
</organism>